<comment type="similarity">
    <text evidence="1">Belongs to the shugoshin family.</text>
</comment>
<dbReference type="PANTHER" id="PTHR34373:SF9">
    <property type="entry name" value="SHUGOSHIN 2"/>
    <property type="match status" value="1"/>
</dbReference>
<sequence>MEVEAPVLAPQQAASPPAAALSKKTLASTPKRRAARRKTLFDITNLSKRDPADVPVPDESACPAAPAPAPASAGGVEELAQLAKKNMELVRLLAERDEIIQLSGAEIQKLRLANWELARANSQMLAEVNLGKNRLKALQHELACSKASLKAKTSELEDVKKTMQRRNAPVQRTQHLGPDRAAQTKDGDVVDAEPPSDASRARSIQMSGNASRKRVLRSRSLGPTTSAKLALPKDKDRDASQRRKSMRKPQPSNRTEDLFEIEDVQLAISSCKIDPESASGSEKPGHQFLRRSSLGRPLRQAKGRVTTYKETPLHVKLRRP</sequence>
<dbReference type="AlphaFoldDB" id="A0A811MDE2"/>
<keyword evidence="6" id="KW-1185">Reference proteome</keyword>
<feature type="domain" description="Shugoshin C-terminal" evidence="4">
    <location>
        <begin position="295"/>
        <end position="319"/>
    </location>
</feature>
<feature type="compositionally biased region" description="Basic and acidic residues" evidence="3">
    <location>
        <begin position="231"/>
        <end position="241"/>
    </location>
</feature>
<dbReference type="GO" id="GO:0045144">
    <property type="term" value="P:meiotic sister chromatid segregation"/>
    <property type="evidence" value="ECO:0007669"/>
    <property type="project" value="InterPro"/>
</dbReference>
<dbReference type="InterPro" id="IPR011515">
    <property type="entry name" value="Shugoshin_C"/>
</dbReference>
<dbReference type="GO" id="GO:0000775">
    <property type="term" value="C:chromosome, centromeric region"/>
    <property type="evidence" value="ECO:0007669"/>
    <property type="project" value="InterPro"/>
</dbReference>
<evidence type="ECO:0000313" key="6">
    <source>
        <dbReference type="Proteomes" id="UP000604825"/>
    </source>
</evidence>
<feature type="region of interest" description="Disordered" evidence="3">
    <location>
        <begin position="1"/>
        <end position="72"/>
    </location>
</feature>
<accession>A0A811MDE2</accession>
<feature type="compositionally biased region" description="Low complexity" evidence="3">
    <location>
        <begin position="1"/>
        <end position="22"/>
    </location>
</feature>
<dbReference type="GO" id="GO:0005634">
    <property type="term" value="C:nucleus"/>
    <property type="evidence" value="ECO:0007669"/>
    <property type="project" value="InterPro"/>
</dbReference>
<dbReference type="PANTHER" id="PTHR34373">
    <property type="entry name" value="SHUGOSHIN 2"/>
    <property type="match status" value="1"/>
</dbReference>
<evidence type="ECO:0000256" key="3">
    <source>
        <dbReference type="SAM" id="MobiDB-lite"/>
    </source>
</evidence>
<gene>
    <name evidence="5" type="ORF">NCGR_LOCUS3087</name>
</gene>
<reference evidence="5" key="1">
    <citation type="submission" date="2020-10" db="EMBL/GenBank/DDBJ databases">
        <authorList>
            <person name="Han B."/>
            <person name="Lu T."/>
            <person name="Zhao Q."/>
            <person name="Huang X."/>
            <person name="Zhao Y."/>
        </authorList>
    </citation>
    <scope>NUCLEOTIDE SEQUENCE</scope>
</reference>
<dbReference type="GO" id="GO:0034090">
    <property type="term" value="P:maintenance of meiotic sister chromatid cohesion"/>
    <property type="evidence" value="ECO:0007669"/>
    <property type="project" value="InterPro"/>
</dbReference>
<evidence type="ECO:0000256" key="1">
    <source>
        <dbReference type="ARBA" id="ARBA00010845"/>
    </source>
</evidence>
<evidence type="ECO:0000256" key="2">
    <source>
        <dbReference type="ARBA" id="ARBA00022829"/>
    </source>
</evidence>
<dbReference type="InterPro" id="IPR044693">
    <property type="entry name" value="SGO_plant"/>
</dbReference>
<name>A0A811MDE2_9POAL</name>
<organism evidence="5 6">
    <name type="scientific">Miscanthus lutarioriparius</name>
    <dbReference type="NCBI Taxonomy" id="422564"/>
    <lineage>
        <taxon>Eukaryota</taxon>
        <taxon>Viridiplantae</taxon>
        <taxon>Streptophyta</taxon>
        <taxon>Embryophyta</taxon>
        <taxon>Tracheophyta</taxon>
        <taxon>Spermatophyta</taxon>
        <taxon>Magnoliopsida</taxon>
        <taxon>Liliopsida</taxon>
        <taxon>Poales</taxon>
        <taxon>Poaceae</taxon>
        <taxon>PACMAD clade</taxon>
        <taxon>Panicoideae</taxon>
        <taxon>Andropogonodae</taxon>
        <taxon>Andropogoneae</taxon>
        <taxon>Saccharinae</taxon>
        <taxon>Miscanthus</taxon>
    </lineage>
</organism>
<keyword evidence="2" id="KW-0159">Chromosome partition</keyword>
<evidence type="ECO:0000259" key="4">
    <source>
        <dbReference type="Pfam" id="PF07557"/>
    </source>
</evidence>
<feature type="region of interest" description="Disordered" evidence="3">
    <location>
        <begin position="158"/>
        <end position="258"/>
    </location>
</feature>
<dbReference type="OrthoDB" id="770508at2759"/>
<dbReference type="Proteomes" id="UP000604825">
    <property type="component" value="Unassembled WGS sequence"/>
</dbReference>
<proteinExistence type="inferred from homology"/>
<evidence type="ECO:0000313" key="5">
    <source>
        <dbReference type="EMBL" id="CAD6205254.1"/>
    </source>
</evidence>
<feature type="region of interest" description="Disordered" evidence="3">
    <location>
        <begin position="272"/>
        <end position="320"/>
    </location>
</feature>
<comment type="caution">
    <text evidence="5">The sequence shown here is derived from an EMBL/GenBank/DDBJ whole genome shotgun (WGS) entry which is preliminary data.</text>
</comment>
<protein>
    <recommendedName>
        <fullName evidence="4">Shugoshin C-terminal domain-containing protein</fullName>
    </recommendedName>
</protein>
<dbReference type="EMBL" id="CAJGYO010000001">
    <property type="protein sequence ID" value="CAD6205254.1"/>
    <property type="molecule type" value="Genomic_DNA"/>
</dbReference>
<dbReference type="Pfam" id="PF07557">
    <property type="entry name" value="Shugoshin_C"/>
    <property type="match status" value="1"/>
</dbReference>